<dbReference type="InterPro" id="IPR008326">
    <property type="entry name" value="PdhI-like"/>
</dbReference>
<comment type="caution">
    <text evidence="2">The sequence shown here is derived from an EMBL/GenBank/DDBJ whole genome shotgun (WGS) entry which is preliminary data.</text>
</comment>
<evidence type="ECO:0000313" key="3">
    <source>
        <dbReference type="Proteomes" id="UP000287605"/>
    </source>
</evidence>
<name>A0A430B225_9ENTE</name>
<organism evidence="2 3">
    <name type="scientific">Vagococcus elongatus</name>
    <dbReference type="NCBI Taxonomy" id="180344"/>
    <lineage>
        <taxon>Bacteria</taxon>
        <taxon>Bacillati</taxon>
        <taxon>Bacillota</taxon>
        <taxon>Bacilli</taxon>
        <taxon>Lactobacillales</taxon>
        <taxon>Enterococcaceae</taxon>
        <taxon>Vagococcus</taxon>
    </lineage>
</organism>
<dbReference type="EMBL" id="NGKA01000003">
    <property type="protein sequence ID" value="RSU14370.1"/>
    <property type="molecule type" value="Genomic_DNA"/>
</dbReference>
<proteinExistence type="inferred from homology"/>
<dbReference type="OrthoDB" id="1645729at2"/>
<keyword evidence="3" id="KW-1185">Reference proteome</keyword>
<dbReference type="AlphaFoldDB" id="A0A430B225"/>
<comment type="similarity">
    <text evidence="1">Belongs to the HesB/IscA family.</text>
</comment>
<dbReference type="Proteomes" id="UP000287605">
    <property type="component" value="Unassembled WGS sequence"/>
</dbReference>
<sequence length="98" mass="11458">MKINVLDNAHKWFQTELELESGSYVHFFGKYGGKTNVHEGFSTGMRVESPEAPLAVFEKEGITYFTEHADDWFFAGYDLTVGYDEQRQEPIYFFQEEK</sequence>
<accession>A0A430B225</accession>
<dbReference type="RefSeq" id="WP_126807366.1">
    <property type="nucleotide sequence ID" value="NZ_NGKA01000003.1"/>
</dbReference>
<evidence type="ECO:0000313" key="2">
    <source>
        <dbReference type="EMBL" id="RSU14370.1"/>
    </source>
</evidence>
<dbReference type="PIRSF" id="PIRSF034852">
    <property type="entry name" value="UCP034852"/>
    <property type="match status" value="1"/>
</dbReference>
<gene>
    <name evidence="2" type="ORF">CBF29_03470</name>
</gene>
<protein>
    <submittedName>
        <fullName evidence="2">Iron-sulfur cluster biosynthesis protein</fullName>
    </submittedName>
</protein>
<evidence type="ECO:0000256" key="1">
    <source>
        <dbReference type="ARBA" id="ARBA00006718"/>
    </source>
</evidence>
<reference evidence="2 3" key="1">
    <citation type="submission" date="2017-05" db="EMBL/GenBank/DDBJ databases">
        <title>Vagococcus spp. assemblies.</title>
        <authorList>
            <person name="Gulvik C.A."/>
        </authorList>
    </citation>
    <scope>NUCLEOTIDE SEQUENCE [LARGE SCALE GENOMIC DNA]</scope>
    <source>
        <strain evidence="2 3">CCUG 51432</strain>
    </source>
</reference>